<evidence type="ECO:0000313" key="2">
    <source>
        <dbReference type="Proteomes" id="UP000198744"/>
    </source>
</evidence>
<reference evidence="1 2" key="1">
    <citation type="submission" date="2016-10" db="EMBL/GenBank/DDBJ databases">
        <authorList>
            <person name="de Groot N.N."/>
        </authorList>
    </citation>
    <scope>NUCLEOTIDE SEQUENCE [LARGE SCALE GENOMIC DNA]</scope>
    <source>
        <strain evidence="1 2">DSM 8423</strain>
    </source>
</reference>
<dbReference type="AlphaFoldDB" id="A0A1H8AWZ1"/>
<dbReference type="Proteomes" id="UP000198744">
    <property type="component" value="Unassembled WGS sequence"/>
</dbReference>
<dbReference type="RefSeq" id="WP_175476628.1">
    <property type="nucleotide sequence ID" value="NZ_FOBS01000042.1"/>
</dbReference>
<proteinExistence type="predicted"/>
<gene>
    <name evidence="1" type="ORF">SAMN04489760_14222</name>
</gene>
<sequence length="51" mass="6088">MRNSLALCHDMKAFLYEARPDLMPYGFLSDLEIELWGRYYDEMNSRIMSHG</sequence>
<dbReference type="EMBL" id="FOBS01000042">
    <property type="protein sequence ID" value="SEM75311.1"/>
    <property type="molecule type" value="Genomic_DNA"/>
</dbReference>
<name>A0A1H8AWZ1_9BACT</name>
<accession>A0A1H8AWZ1</accession>
<evidence type="ECO:0000313" key="1">
    <source>
        <dbReference type="EMBL" id="SEM75311.1"/>
    </source>
</evidence>
<organism evidence="1 2">
    <name type="scientific">Syntrophus gentianae</name>
    <dbReference type="NCBI Taxonomy" id="43775"/>
    <lineage>
        <taxon>Bacteria</taxon>
        <taxon>Pseudomonadati</taxon>
        <taxon>Thermodesulfobacteriota</taxon>
        <taxon>Syntrophia</taxon>
        <taxon>Syntrophales</taxon>
        <taxon>Syntrophaceae</taxon>
        <taxon>Syntrophus</taxon>
    </lineage>
</organism>
<protein>
    <submittedName>
        <fullName evidence="1">Uncharacterized protein</fullName>
    </submittedName>
</protein>
<keyword evidence="2" id="KW-1185">Reference proteome</keyword>